<dbReference type="EMBL" id="CM042051">
    <property type="protein sequence ID" value="KAI3728741.1"/>
    <property type="molecule type" value="Genomic_DNA"/>
</dbReference>
<reference evidence="2" key="1">
    <citation type="journal article" date="2022" name="Mol. Ecol. Resour.">
        <title>The genomes of chicory, endive, great burdock and yacon provide insights into Asteraceae palaeo-polyploidization history and plant inulin production.</title>
        <authorList>
            <person name="Fan W."/>
            <person name="Wang S."/>
            <person name="Wang H."/>
            <person name="Wang A."/>
            <person name="Jiang F."/>
            <person name="Liu H."/>
            <person name="Zhao H."/>
            <person name="Xu D."/>
            <person name="Zhang Y."/>
        </authorList>
    </citation>
    <scope>NUCLEOTIDE SEQUENCE [LARGE SCALE GENOMIC DNA]</scope>
    <source>
        <strain evidence="2">cv. Niubang</strain>
    </source>
</reference>
<proteinExistence type="predicted"/>
<name>A0ACB9C393_ARCLA</name>
<evidence type="ECO:0000313" key="1">
    <source>
        <dbReference type="EMBL" id="KAI3728741.1"/>
    </source>
</evidence>
<reference evidence="1 2" key="2">
    <citation type="journal article" date="2022" name="Mol. Ecol. Resour.">
        <title>The genomes of chicory, endive, great burdock and yacon provide insights into Asteraceae paleo-polyploidization history and plant inulin production.</title>
        <authorList>
            <person name="Fan W."/>
            <person name="Wang S."/>
            <person name="Wang H."/>
            <person name="Wang A."/>
            <person name="Jiang F."/>
            <person name="Liu H."/>
            <person name="Zhao H."/>
            <person name="Xu D."/>
            <person name="Zhang Y."/>
        </authorList>
    </citation>
    <scope>NUCLEOTIDE SEQUENCE [LARGE SCALE GENOMIC DNA]</scope>
    <source>
        <strain evidence="2">cv. Niubang</strain>
    </source>
</reference>
<comment type="caution">
    <text evidence="1">The sequence shown here is derived from an EMBL/GenBank/DDBJ whole genome shotgun (WGS) entry which is preliminary data.</text>
</comment>
<protein>
    <submittedName>
        <fullName evidence="1">Uncharacterized protein</fullName>
    </submittedName>
</protein>
<sequence>MTGVGLGHGFTANGVEDEIRTFRLELEFVCMRRKWELEDEIMEEIKRSDGSEPPIEFGHDTKLHSLNRFWFEYETGLRDLEIQKQRWTEWRRWSGSGDQRCSAAISESMMAYWNSGD</sequence>
<dbReference type="Proteomes" id="UP001055879">
    <property type="component" value="Linkage Group LG05"/>
</dbReference>
<keyword evidence="2" id="KW-1185">Reference proteome</keyword>
<evidence type="ECO:0000313" key="2">
    <source>
        <dbReference type="Proteomes" id="UP001055879"/>
    </source>
</evidence>
<organism evidence="1 2">
    <name type="scientific">Arctium lappa</name>
    <name type="common">Greater burdock</name>
    <name type="synonym">Lappa major</name>
    <dbReference type="NCBI Taxonomy" id="4217"/>
    <lineage>
        <taxon>Eukaryota</taxon>
        <taxon>Viridiplantae</taxon>
        <taxon>Streptophyta</taxon>
        <taxon>Embryophyta</taxon>
        <taxon>Tracheophyta</taxon>
        <taxon>Spermatophyta</taxon>
        <taxon>Magnoliopsida</taxon>
        <taxon>eudicotyledons</taxon>
        <taxon>Gunneridae</taxon>
        <taxon>Pentapetalae</taxon>
        <taxon>asterids</taxon>
        <taxon>campanulids</taxon>
        <taxon>Asterales</taxon>
        <taxon>Asteraceae</taxon>
        <taxon>Carduoideae</taxon>
        <taxon>Cardueae</taxon>
        <taxon>Arctiinae</taxon>
        <taxon>Arctium</taxon>
    </lineage>
</organism>
<accession>A0ACB9C393</accession>
<gene>
    <name evidence="1" type="ORF">L6452_17383</name>
</gene>